<evidence type="ECO:0000313" key="1">
    <source>
        <dbReference type="EMBL" id="KAH7574881.1"/>
    </source>
</evidence>
<evidence type="ECO:0000313" key="2">
    <source>
        <dbReference type="Proteomes" id="UP000827721"/>
    </source>
</evidence>
<organism evidence="1 2">
    <name type="scientific">Xanthoceras sorbifolium</name>
    <dbReference type="NCBI Taxonomy" id="99658"/>
    <lineage>
        <taxon>Eukaryota</taxon>
        <taxon>Viridiplantae</taxon>
        <taxon>Streptophyta</taxon>
        <taxon>Embryophyta</taxon>
        <taxon>Tracheophyta</taxon>
        <taxon>Spermatophyta</taxon>
        <taxon>Magnoliopsida</taxon>
        <taxon>eudicotyledons</taxon>
        <taxon>Gunneridae</taxon>
        <taxon>Pentapetalae</taxon>
        <taxon>rosids</taxon>
        <taxon>malvids</taxon>
        <taxon>Sapindales</taxon>
        <taxon>Sapindaceae</taxon>
        <taxon>Xanthoceroideae</taxon>
        <taxon>Xanthoceras</taxon>
    </lineage>
</organism>
<dbReference type="EMBL" id="JAFEMO010000002">
    <property type="protein sequence ID" value="KAH7574881.1"/>
    <property type="molecule type" value="Genomic_DNA"/>
</dbReference>
<proteinExistence type="predicted"/>
<reference evidence="1 2" key="1">
    <citation type="submission" date="2021-02" db="EMBL/GenBank/DDBJ databases">
        <title>Plant Genome Project.</title>
        <authorList>
            <person name="Zhang R.-G."/>
        </authorList>
    </citation>
    <scope>NUCLEOTIDE SEQUENCE [LARGE SCALE GENOMIC DNA]</scope>
    <source>
        <tissue evidence="1">Leaves</tissue>
    </source>
</reference>
<gene>
    <name evidence="1" type="ORF">JRO89_XS02G0016900</name>
</gene>
<comment type="caution">
    <text evidence="1">The sequence shown here is derived from an EMBL/GenBank/DDBJ whole genome shotgun (WGS) entry which is preliminary data.</text>
</comment>
<protein>
    <submittedName>
        <fullName evidence="1">Uncharacterized protein</fullName>
    </submittedName>
</protein>
<sequence length="122" mass="14573">MELFCYPFSRSFLRTQIQATMKRVRRFLETQATIFQEFSDKVVEEMYEKRKSPGDETTTNTTWSPWMDNIIETPKNEEECMQIEERINNAIYGPRKTHRRLPVFEEICPSMNEDDYGGRVVC</sequence>
<keyword evidence="2" id="KW-1185">Reference proteome</keyword>
<accession>A0ABQ8IDZ5</accession>
<name>A0ABQ8IDZ5_9ROSI</name>
<dbReference type="Proteomes" id="UP000827721">
    <property type="component" value="Unassembled WGS sequence"/>
</dbReference>